<keyword evidence="6" id="KW-0238">DNA-binding</keyword>
<keyword evidence="11" id="KW-1185">Reference proteome</keyword>
<keyword evidence="7" id="KW-0539">Nucleus</keyword>
<comment type="caution">
    <text evidence="10">The sequence shown here is derived from an EMBL/GenBank/DDBJ whole genome shotgun (WGS) entry which is preliminary data.</text>
</comment>
<feature type="region of interest" description="Disordered" evidence="8">
    <location>
        <begin position="1"/>
        <end position="34"/>
    </location>
</feature>
<dbReference type="GO" id="GO:0003677">
    <property type="term" value="F:DNA binding"/>
    <property type="evidence" value="ECO:0007669"/>
    <property type="project" value="UniProtKB-KW"/>
</dbReference>
<keyword evidence="3" id="KW-0808">Transferase</keyword>
<dbReference type="GO" id="GO:0005634">
    <property type="term" value="C:nucleus"/>
    <property type="evidence" value="ECO:0007669"/>
    <property type="project" value="UniProtKB-SubCell"/>
</dbReference>
<reference evidence="10 11" key="1">
    <citation type="submission" date="2024-01" db="EMBL/GenBank/DDBJ databases">
        <title>The genomes of 5 underutilized Papilionoideae crops provide insights into root nodulation and disease resistance.</title>
        <authorList>
            <person name="Yuan L."/>
        </authorList>
    </citation>
    <scope>NUCLEOTIDE SEQUENCE [LARGE SCALE GENOMIC DNA]</scope>
    <source>
        <strain evidence="10">LY-2023</strain>
        <tissue evidence="10">Leaf</tissue>
    </source>
</reference>
<dbReference type="InterPro" id="IPR030380">
    <property type="entry name" value="SAM_MeTfrase_DRM"/>
</dbReference>
<protein>
    <recommendedName>
        <fullName evidence="9">SAM-dependent MTase DRM-type domain-containing protein</fullName>
    </recommendedName>
</protein>
<keyword evidence="4" id="KW-0949">S-adenosyl-L-methionine</keyword>
<name>A0AAN9K512_CLITE</name>
<keyword evidence="2" id="KW-0489">Methyltransferase</keyword>
<dbReference type="PANTHER" id="PTHR23068:SF25">
    <property type="entry name" value="DNA (CYTOSINE-5)-METHYLTRANSFERASE DRM2"/>
    <property type="match status" value="1"/>
</dbReference>
<dbReference type="Proteomes" id="UP001359559">
    <property type="component" value="Unassembled WGS sequence"/>
</dbReference>
<dbReference type="GO" id="GO:0003886">
    <property type="term" value="F:DNA (cytosine-5-)-methyltransferase activity"/>
    <property type="evidence" value="ECO:0007669"/>
    <property type="project" value="TreeGrafter"/>
</dbReference>
<evidence type="ECO:0000256" key="2">
    <source>
        <dbReference type="ARBA" id="ARBA00022603"/>
    </source>
</evidence>
<dbReference type="InterPro" id="IPR029063">
    <property type="entry name" value="SAM-dependent_MTases_sf"/>
</dbReference>
<evidence type="ECO:0000259" key="9">
    <source>
        <dbReference type="PROSITE" id="PS51680"/>
    </source>
</evidence>
<evidence type="ECO:0000256" key="7">
    <source>
        <dbReference type="ARBA" id="ARBA00023242"/>
    </source>
</evidence>
<sequence>MRGRRSMRQGEKVIERERKDKALTGSAGGGGGIGDFERVKRGPCFALKTDTCKNEREKVNEKGYGEGVQSGPVFYEIREGSVKAKDVAFSNSKKRAQICELVDFICAAQLEKEIDSLEPDEYETLLGFPRDHTRGGGISHTERCRALRKAFQVDTVAYHLSVLKSLFRNGINVLSLFSGIGGAEVALHRLGIMLKECGIR</sequence>
<dbReference type="InterPro" id="IPR050390">
    <property type="entry name" value="C5-Methyltransferase"/>
</dbReference>
<dbReference type="AlphaFoldDB" id="A0AAN9K512"/>
<evidence type="ECO:0000313" key="11">
    <source>
        <dbReference type="Proteomes" id="UP001359559"/>
    </source>
</evidence>
<dbReference type="PROSITE" id="PS51680">
    <property type="entry name" value="SAM_MT_DRM"/>
    <property type="match status" value="1"/>
</dbReference>
<evidence type="ECO:0000313" key="10">
    <source>
        <dbReference type="EMBL" id="KAK7309697.1"/>
    </source>
</evidence>
<proteinExistence type="predicted"/>
<evidence type="ECO:0000256" key="5">
    <source>
        <dbReference type="ARBA" id="ARBA00022737"/>
    </source>
</evidence>
<evidence type="ECO:0000256" key="1">
    <source>
        <dbReference type="ARBA" id="ARBA00004123"/>
    </source>
</evidence>
<keyword evidence="5" id="KW-0677">Repeat</keyword>
<organism evidence="10 11">
    <name type="scientific">Clitoria ternatea</name>
    <name type="common">Butterfly pea</name>
    <dbReference type="NCBI Taxonomy" id="43366"/>
    <lineage>
        <taxon>Eukaryota</taxon>
        <taxon>Viridiplantae</taxon>
        <taxon>Streptophyta</taxon>
        <taxon>Embryophyta</taxon>
        <taxon>Tracheophyta</taxon>
        <taxon>Spermatophyta</taxon>
        <taxon>Magnoliopsida</taxon>
        <taxon>eudicotyledons</taxon>
        <taxon>Gunneridae</taxon>
        <taxon>Pentapetalae</taxon>
        <taxon>rosids</taxon>
        <taxon>fabids</taxon>
        <taxon>Fabales</taxon>
        <taxon>Fabaceae</taxon>
        <taxon>Papilionoideae</taxon>
        <taxon>50 kb inversion clade</taxon>
        <taxon>NPAAA clade</taxon>
        <taxon>indigoferoid/millettioid clade</taxon>
        <taxon>Phaseoleae</taxon>
        <taxon>Clitoria</taxon>
    </lineage>
</organism>
<evidence type="ECO:0000256" key="8">
    <source>
        <dbReference type="SAM" id="MobiDB-lite"/>
    </source>
</evidence>
<gene>
    <name evidence="10" type="ORF">RJT34_06634</name>
</gene>
<evidence type="ECO:0000256" key="3">
    <source>
        <dbReference type="ARBA" id="ARBA00022679"/>
    </source>
</evidence>
<dbReference type="GO" id="GO:0032259">
    <property type="term" value="P:methylation"/>
    <property type="evidence" value="ECO:0007669"/>
    <property type="project" value="UniProtKB-KW"/>
</dbReference>
<dbReference type="PANTHER" id="PTHR23068">
    <property type="entry name" value="DNA CYTOSINE-5- -METHYLTRANSFERASE 3-RELATED"/>
    <property type="match status" value="1"/>
</dbReference>
<evidence type="ECO:0000256" key="4">
    <source>
        <dbReference type="ARBA" id="ARBA00022691"/>
    </source>
</evidence>
<accession>A0AAN9K512</accession>
<feature type="compositionally biased region" description="Basic and acidic residues" evidence="8">
    <location>
        <begin position="8"/>
        <end position="22"/>
    </location>
</feature>
<dbReference type="EMBL" id="JAYKXN010000002">
    <property type="protein sequence ID" value="KAK7309697.1"/>
    <property type="molecule type" value="Genomic_DNA"/>
</dbReference>
<dbReference type="Gene3D" id="3.40.50.150">
    <property type="entry name" value="Vaccinia Virus protein VP39"/>
    <property type="match status" value="1"/>
</dbReference>
<feature type="domain" description="SAM-dependent MTase DRM-type" evidence="9">
    <location>
        <begin position="1"/>
        <end position="200"/>
    </location>
</feature>
<comment type="subcellular location">
    <subcellularLocation>
        <location evidence="1">Nucleus</location>
    </subcellularLocation>
</comment>
<evidence type="ECO:0000256" key="6">
    <source>
        <dbReference type="ARBA" id="ARBA00023125"/>
    </source>
</evidence>